<name>A0A140E1D2_MIMIV</name>
<evidence type="ECO:0000256" key="1">
    <source>
        <dbReference type="SAM" id="Phobius"/>
    </source>
</evidence>
<evidence type="ECO:0000313" key="3">
    <source>
        <dbReference type="Proteomes" id="UP000240935"/>
    </source>
</evidence>
<organism evidence="2 3">
    <name type="scientific">Samba virus</name>
    <dbReference type="NCBI Taxonomy" id="1461100"/>
    <lineage>
        <taxon>Viruses</taxon>
        <taxon>Varidnaviria</taxon>
        <taxon>Bamfordvirae</taxon>
        <taxon>Nucleocytoviricota</taxon>
        <taxon>Megaviricetes</taxon>
        <taxon>Imitervirales</taxon>
        <taxon>Mimiviridae</taxon>
        <taxon>Megamimivirinae</taxon>
        <taxon>Mimivirus</taxon>
        <taxon>Mimivirus bradfordmassiliense</taxon>
    </lineage>
</organism>
<accession>A0A140E1D2</accession>
<protein>
    <submittedName>
        <fullName evidence="2">Uncharacterized protein</fullName>
    </submittedName>
</protein>
<sequence length="132" mass="15639">MRRTCCLFNSLDSTTRIVPNAIRINHTNSMSLRTSTVSTSTKMFTKHAKNRIGNSIRLRDELYQNYLKNYKKIQLYKKSQPPKKIEYEFVLDILFYGSCAIVFYAICEKIHDRKIRRSLVKEDFSDYPYHGL</sequence>
<reference evidence="2 3" key="1">
    <citation type="journal article" date="2014" name="Virol. J.">
        <title>Samba virus: a novel mimivirus from a giant rain forest, the Brazilian Amazon.</title>
        <authorList>
            <person name="Campos R.K."/>
            <person name="Boratto P.V."/>
            <person name="Assis F.L."/>
            <person name="Aguiar E.R."/>
            <person name="Silva L.C."/>
            <person name="Albarnaz J.D."/>
            <person name="Dornas F.P."/>
            <person name="Trindade G.S."/>
            <person name="Ferreira P.P."/>
            <person name="Marques J.T."/>
            <person name="Robert C."/>
            <person name="Raoult D."/>
            <person name="Kroon E.G."/>
            <person name="La Scola B."/>
            <person name="Abrahao J.S."/>
        </authorList>
    </citation>
    <scope>NUCLEOTIDE SEQUENCE [LARGE SCALE GENOMIC DNA]</scope>
</reference>
<keyword evidence="1" id="KW-0472">Membrane</keyword>
<dbReference type="EMBL" id="KF959826">
    <property type="protein sequence ID" value="AMK62107.1"/>
    <property type="molecule type" value="Genomic_DNA"/>
</dbReference>
<dbReference type="Proteomes" id="UP000240935">
    <property type="component" value="Segment"/>
</dbReference>
<evidence type="ECO:0000313" key="2">
    <source>
        <dbReference type="EMBL" id="AMK62107.1"/>
    </source>
</evidence>
<proteinExistence type="predicted"/>
<keyword evidence="1" id="KW-1133">Transmembrane helix</keyword>
<keyword evidence="1" id="KW-0812">Transmembrane</keyword>
<dbReference type="SMR" id="A0A140E1D2"/>
<feature type="transmembrane region" description="Helical" evidence="1">
    <location>
        <begin position="89"/>
        <end position="107"/>
    </location>
</feature>